<feature type="signal peptide" evidence="5">
    <location>
        <begin position="1"/>
        <end position="18"/>
    </location>
</feature>
<dbReference type="GO" id="GO:0020037">
    <property type="term" value="F:heme binding"/>
    <property type="evidence" value="ECO:0007669"/>
    <property type="project" value="InterPro"/>
</dbReference>
<dbReference type="PROSITE" id="PS51007">
    <property type="entry name" value="CYTC"/>
    <property type="match status" value="1"/>
</dbReference>
<dbReference type="AlphaFoldDB" id="A0A099GH98"/>
<dbReference type="Gene3D" id="2.40.128.120">
    <property type="entry name" value="Quinohemoprotein amine dehydrogenase alpha subunit, domain 2"/>
    <property type="match status" value="1"/>
</dbReference>
<dbReference type="RefSeq" id="WP_036709985.1">
    <property type="nucleotide sequence ID" value="NZ_JRKQ01000051.1"/>
</dbReference>
<dbReference type="Gene3D" id="1.10.760.10">
    <property type="entry name" value="Cytochrome c-like domain"/>
    <property type="match status" value="2"/>
</dbReference>
<dbReference type="GO" id="GO:0046872">
    <property type="term" value="F:metal ion binding"/>
    <property type="evidence" value="ECO:0007669"/>
    <property type="project" value="UniProtKB-KW"/>
</dbReference>
<dbReference type="InterPro" id="IPR015183">
    <property type="entry name" value="QH-AmDH_asu_dom_III"/>
</dbReference>
<protein>
    <submittedName>
        <fullName evidence="7">Quinohemoprotein amine dehydrogenase</fullName>
    </submittedName>
</protein>
<dbReference type="InterPro" id="IPR015182">
    <property type="entry name" value="QH-AmDH_asu_heme-bd_dom"/>
</dbReference>
<dbReference type="Pfam" id="PF09100">
    <property type="entry name" value="Qn_am_d_aIV"/>
    <property type="match status" value="1"/>
</dbReference>
<dbReference type="GO" id="GO:0009055">
    <property type="term" value="F:electron transfer activity"/>
    <property type="evidence" value="ECO:0007669"/>
    <property type="project" value="InterPro"/>
</dbReference>
<dbReference type="Pfam" id="PF09098">
    <property type="entry name" value="Dehyd-heme_bind"/>
    <property type="match status" value="1"/>
</dbReference>
<evidence type="ECO:0000256" key="5">
    <source>
        <dbReference type="SAM" id="SignalP"/>
    </source>
</evidence>
<evidence type="ECO:0000256" key="1">
    <source>
        <dbReference type="ARBA" id="ARBA00022617"/>
    </source>
</evidence>
<comment type="caution">
    <text evidence="7">The sequence shown here is derived from an EMBL/GenBank/DDBJ whole genome shotgun (WGS) entry which is preliminary data.</text>
</comment>
<feature type="domain" description="Cytochrome c" evidence="6">
    <location>
        <begin position="21"/>
        <end position="153"/>
    </location>
</feature>
<evidence type="ECO:0000256" key="2">
    <source>
        <dbReference type="ARBA" id="ARBA00022723"/>
    </source>
</evidence>
<dbReference type="InterPro" id="IPR036718">
    <property type="entry name" value="H-AmDH_asu_dom2_sf"/>
</dbReference>
<dbReference type="InterPro" id="IPR036909">
    <property type="entry name" value="Cyt_c-like_dom_sf"/>
</dbReference>
<dbReference type="InterPro" id="IPR023887">
    <property type="entry name" value="QH-AmDH_asu"/>
</dbReference>
<sequence length="518" mass="55221">MNRLTLAMLSTCATLALAAPSLGATGQEVLDTICAACHAKDADGKYSRIDASRRTPEGWDMNVVRMIRNYGLNLSDADRAAVVRYLADTRGLSVEETDGYRYVLEKEPVADDTGVNQLMTETCRRCHSYARVALQRRTPEDWKKLINFHLGQFPSLEYQALARDRDWWGMANGEVLGELTRRYVDGGAPARAEVDMTGEWRVAGHQPKRGDYTGVMSVTAEGDAYAVTVDLTYADGSTATQSGRAILYGAGEWRGSLTSADTELRQVLALRADKTMDGRWFHTDQDTIGGRIKAVRADAAPQILSVSPGHLKAGETAEITVSGIGLTGAPALPAGVTAEVVSQDADTVVLKATAAADAPAAAGDVAIGASALPGALTAYPALDRVTVEPALAYSRIGGNGGPIPRHPAQFEAIGWLNGPDGQPETADDIRVGAMPADWRTEDFDAAARQMQDARFAGAIQPDGLFLPADAGPNPERPMMTNNAGNLKLIATVTDGDTTLEAQGNLYATVQRFVDMPIN</sequence>
<reference evidence="7 8" key="1">
    <citation type="submission" date="2014-09" db="EMBL/GenBank/DDBJ databases">
        <authorList>
            <person name="McGinnis J.M."/>
            <person name="Wolfgang W.J."/>
        </authorList>
    </citation>
    <scope>NUCLEOTIDE SEQUENCE [LARGE SCALE GENOMIC DNA]</scope>
    <source>
        <strain evidence="7 8">5503</strain>
    </source>
</reference>
<evidence type="ECO:0000256" key="3">
    <source>
        <dbReference type="ARBA" id="ARBA00023004"/>
    </source>
</evidence>
<keyword evidence="5" id="KW-0732">Signal</keyword>
<dbReference type="InterPro" id="IPR014756">
    <property type="entry name" value="Ig_E-set"/>
</dbReference>
<proteinExistence type="predicted"/>
<feature type="chain" id="PRO_5001955171" evidence="5">
    <location>
        <begin position="19"/>
        <end position="518"/>
    </location>
</feature>
<accession>A0A099GH98</accession>
<keyword evidence="2 4" id="KW-0479">Metal-binding</keyword>
<dbReference type="Pfam" id="PF14930">
    <property type="entry name" value="Qn_am_d_aII"/>
    <property type="match status" value="1"/>
</dbReference>
<keyword evidence="1 4" id="KW-0349">Heme</keyword>
<dbReference type="InterPro" id="IPR013783">
    <property type="entry name" value="Ig-like_fold"/>
</dbReference>
<dbReference type="SUPFAM" id="SSF81296">
    <property type="entry name" value="E set domains"/>
    <property type="match status" value="2"/>
</dbReference>
<reference evidence="7 8" key="2">
    <citation type="submission" date="2014-10" db="EMBL/GenBank/DDBJ databases">
        <title>Paracoccus sanguinis sp. nov., isolated from clinical specimens of New York State patients.</title>
        <authorList>
            <person name="Mingle L.A."/>
            <person name="Cole J.A."/>
            <person name="Lapierre P."/>
            <person name="Musser K.A."/>
        </authorList>
    </citation>
    <scope>NUCLEOTIDE SEQUENCE [LARGE SCALE GENOMIC DNA]</scope>
    <source>
        <strain evidence="7 8">5503</strain>
    </source>
</reference>
<organism evidence="7 8">
    <name type="scientific">Paracoccus sanguinis</name>
    <dbReference type="NCBI Taxonomy" id="1545044"/>
    <lineage>
        <taxon>Bacteria</taxon>
        <taxon>Pseudomonadati</taxon>
        <taxon>Pseudomonadota</taxon>
        <taxon>Alphaproteobacteria</taxon>
        <taxon>Rhodobacterales</taxon>
        <taxon>Paracoccaceae</taxon>
        <taxon>Paracoccus</taxon>
    </lineage>
</organism>
<dbReference type="NCBIfam" id="TIGR03908">
    <property type="entry name" value="QH_alpha"/>
    <property type="match status" value="1"/>
</dbReference>
<evidence type="ECO:0000259" key="6">
    <source>
        <dbReference type="PROSITE" id="PS51007"/>
    </source>
</evidence>
<dbReference type="InterPro" id="IPR015184">
    <property type="entry name" value="QH-AmDH_asu_dom_IV"/>
</dbReference>
<dbReference type="Proteomes" id="UP000029858">
    <property type="component" value="Unassembled WGS sequence"/>
</dbReference>
<dbReference type="SUPFAM" id="SSF69298">
    <property type="entry name" value="Quinohemoprotein amine dehydrogenase A chain, domain 3"/>
    <property type="match status" value="1"/>
</dbReference>
<dbReference type="EMBL" id="JRKQ01000051">
    <property type="protein sequence ID" value="KGJ22046.1"/>
    <property type="molecule type" value="Genomic_DNA"/>
</dbReference>
<evidence type="ECO:0000313" key="8">
    <source>
        <dbReference type="Proteomes" id="UP000029858"/>
    </source>
</evidence>
<dbReference type="InterPro" id="IPR009111">
    <property type="entry name" value="QH-AmDH_asu_dom2"/>
</dbReference>
<dbReference type="Gene3D" id="2.60.40.10">
    <property type="entry name" value="Immunoglobulins"/>
    <property type="match status" value="2"/>
</dbReference>
<evidence type="ECO:0000313" key="7">
    <source>
        <dbReference type="EMBL" id="KGJ22046.1"/>
    </source>
</evidence>
<dbReference type="Pfam" id="PF09099">
    <property type="entry name" value="Qn_am_d_aIII"/>
    <property type="match status" value="1"/>
</dbReference>
<evidence type="ECO:0000256" key="4">
    <source>
        <dbReference type="PROSITE-ProRule" id="PRU00433"/>
    </source>
</evidence>
<keyword evidence="3 4" id="KW-0408">Iron</keyword>
<dbReference type="InterPro" id="IPR009056">
    <property type="entry name" value="Cyt_c-like_dom"/>
</dbReference>
<gene>
    <name evidence="7" type="ORF">IX56_10495</name>
</gene>
<name>A0A099GH98_9RHOB</name>
<dbReference type="SUPFAM" id="SSF46626">
    <property type="entry name" value="Cytochrome c"/>
    <property type="match status" value="2"/>
</dbReference>